<evidence type="ECO:0000313" key="6">
    <source>
        <dbReference type="EMBL" id="MFD1929585.1"/>
    </source>
</evidence>
<keyword evidence="4" id="KW-1133">Transmembrane helix</keyword>
<dbReference type="PANTHER" id="PTHR11361:SF152">
    <property type="entry name" value="DNA MISMATCH REPAIR PROTEIN"/>
    <property type="match status" value="1"/>
</dbReference>
<feature type="transmembrane region" description="Helical" evidence="4">
    <location>
        <begin position="160"/>
        <end position="179"/>
    </location>
</feature>
<evidence type="ECO:0000256" key="3">
    <source>
        <dbReference type="ARBA" id="ARBA00023125"/>
    </source>
</evidence>
<dbReference type="InterPro" id="IPR045076">
    <property type="entry name" value="MutS"/>
</dbReference>
<name>A0ABW4SJ74_9BACL</name>
<gene>
    <name evidence="6" type="ORF">ACFSFY_16200</name>
</gene>
<dbReference type="SUPFAM" id="SSF52540">
    <property type="entry name" value="P-loop containing nucleoside triphosphate hydrolases"/>
    <property type="match status" value="1"/>
</dbReference>
<keyword evidence="3" id="KW-0238">DNA-binding</keyword>
<evidence type="ECO:0000256" key="1">
    <source>
        <dbReference type="ARBA" id="ARBA00022741"/>
    </source>
</evidence>
<dbReference type="PANTHER" id="PTHR11361">
    <property type="entry name" value="DNA MISMATCH REPAIR PROTEIN MUTS FAMILY MEMBER"/>
    <property type="match status" value="1"/>
</dbReference>
<sequence length="563" mass="64435">MEKVIVLFIIAVVFVIAYNFLIRDKRKLKSLRQEWENGVYFALSEDVKSVSSYWMNKKDTNTFYTGVDQLTWNDLSMQDVFEKLNYTKSTVGSEYLFNQLRDIDPKHTRTDKKEQLYTLFSTDQQLREKVQLILISLGKRNYTDSSSYFYKFKNHKIKHAYLYIILACLPVLSIILIFFSLKYGLASLFCAFLLNVFVYYRNQRSLENDLHSITYVASIVNAGKSLAAIRHPKFTTFSRLFKEEGKGLRRISLFGKVLSLGSNSGGDFDVLFEYIRILFLLDFIAYNQIVKTIVTHQNAYKELWEMTGELDAAIAVAFYRRSLTSYTKPGFVTKEELSFEELAHPLLDNPVTNSSVLGKAVLVTGSNASGKSTYIKSVAINAILAQTINTVLAKEWTMKPSYIVTSMAIQDNLLDGDSYFIAEIKSLKRIIKFSEEKKPIISFIDEILKGTNTIERISASAAIMEWLSVNKGMTLIASHDIELTEISREVYTNYHFRESIENGKVIFDFKIHPGPSITRNAIKLLEVLDYPECITAQANQLAQNFTEIREWGVMNKQPTSSLS</sequence>
<dbReference type="Gene3D" id="3.40.50.300">
    <property type="entry name" value="P-loop containing nucleotide triphosphate hydrolases"/>
    <property type="match status" value="1"/>
</dbReference>
<proteinExistence type="predicted"/>
<dbReference type="RefSeq" id="WP_381539854.1">
    <property type="nucleotide sequence ID" value="NZ_JBHUGI010000035.1"/>
</dbReference>
<dbReference type="InterPro" id="IPR000432">
    <property type="entry name" value="DNA_mismatch_repair_MutS_C"/>
</dbReference>
<feature type="transmembrane region" description="Helical" evidence="4">
    <location>
        <begin position="6"/>
        <end position="22"/>
    </location>
</feature>
<evidence type="ECO:0000256" key="4">
    <source>
        <dbReference type="SAM" id="Phobius"/>
    </source>
</evidence>
<dbReference type="Proteomes" id="UP001597218">
    <property type="component" value="Unassembled WGS sequence"/>
</dbReference>
<keyword evidence="4" id="KW-0472">Membrane</keyword>
<evidence type="ECO:0000313" key="7">
    <source>
        <dbReference type="Proteomes" id="UP001597218"/>
    </source>
</evidence>
<keyword evidence="2" id="KW-0067">ATP-binding</keyword>
<dbReference type="InterPro" id="IPR027417">
    <property type="entry name" value="P-loop_NTPase"/>
</dbReference>
<dbReference type="SMART" id="SM00534">
    <property type="entry name" value="MUTSac"/>
    <property type="match status" value="1"/>
</dbReference>
<keyword evidence="1" id="KW-0547">Nucleotide-binding</keyword>
<feature type="domain" description="DNA mismatch repair proteins mutS family" evidence="5">
    <location>
        <begin position="358"/>
        <end position="543"/>
    </location>
</feature>
<comment type="caution">
    <text evidence="6">The sequence shown here is derived from an EMBL/GenBank/DDBJ whole genome shotgun (WGS) entry which is preliminary data.</text>
</comment>
<organism evidence="6 7">
    <name type="scientific">Sporosarcina siberiensis</name>
    <dbReference type="NCBI Taxonomy" id="1365606"/>
    <lineage>
        <taxon>Bacteria</taxon>
        <taxon>Bacillati</taxon>
        <taxon>Bacillota</taxon>
        <taxon>Bacilli</taxon>
        <taxon>Bacillales</taxon>
        <taxon>Caryophanaceae</taxon>
        <taxon>Sporosarcina</taxon>
    </lineage>
</organism>
<evidence type="ECO:0000259" key="5">
    <source>
        <dbReference type="SMART" id="SM00534"/>
    </source>
</evidence>
<keyword evidence="7" id="KW-1185">Reference proteome</keyword>
<reference evidence="7" key="1">
    <citation type="journal article" date="2019" name="Int. J. Syst. Evol. Microbiol.">
        <title>The Global Catalogue of Microorganisms (GCM) 10K type strain sequencing project: providing services to taxonomists for standard genome sequencing and annotation.</title>
        <authorList>
            <consortium name="The Broad Institute Genomics Platform"/>
            <consortium name="The Broad Institute Genome Sequencing Center for Infectious Disease"/>
            <person name="Wu L."/>
            <person name="Ma J."/>
        </authorList>
    </citation>
    <scope>NUCLEOTIDE SEQUENCE [LARGE SCALE GENOMIC DNA]</scope>
    <source>
        <strain evidence="7">CGMCC 4.7177</strain>
    </source>
</reference>
<accession>A0ABW4SJ74</accession>
<dbReference type="EMBL" id="JBHUGI010000035">
    <property type="protein sequence ID" value="MFD1929585.1"/>
    <property type="molecule type" value="Genomic_DNA"/>
</dbReference>
<dbReference type="Pfam" id="PF00488">
    <property type="entry name" value="MutS_V"/>
    <property type="match status" value="1"/>
</dbReference>
<keyword evidence="4" id="KW-0812">Transmembrane</keyword>
<evidence type="ECO:0000256" key="2">
    <source>
        <dbReference type="ARBA" id="ARBA00022840"/>
    </source>
</evidence>
<protein>
    <recommendedName>
        <fullName evidence="5">DNA mismatch repair proteins mutS family domain-containing protein</fullName>
    </recommendedName>
</protein>